<sequence length="169" mass="18567">MTTETQELKACPNPWCGEKQSVAKVRDVPKPTFRVICKCGVMGPMALSEAKAITAWNTRPREEALEAEVVALRAQVRAASEAAQVVWSGEHARLEAEVGRLRNLYEGKRYGDATQDVLQDSAWIAGAKFASNCLEAGNRGLLLDAINRRIDERVALSTIRASREGEGRE</sequence>
<evidence type="ECO:0000313" key="1">
    <source>
        <dbReference type="EMBL" id="MFD1189690.1"/>
    </source>
</evidence>
<comment type="caution">
    <text evidence="1">The sequence shown here is derived from an EMBL/GenBank/DDBJ whole genome shotgun (WGS) entry which is preliminary data.</text>
</comment>
<accession>A0ABW3SYJ4</accession>
<organism evidence="1 2">
    <name type="scientific">Phenylobacterium conjunctum</name>
    <dbReference type="NCBI Taxonomy" id="1298959"/>
    <lineage>
        <taxon>Bacteria</taxon>
        <taxon>Pseudomonadati</taxon>
        <taxon>Pseudomonadota</taxon>
        <taxon>Alphaproteobacteria</taxon>
        <taxon>Caulobacterales</taxon>
        <taxon>Caulobacteraceae</taxon>
        <taxon>Phenylobacterium</taxon>
    </lineage>
</organism>
<dbReference type="RefSeq" id="WP_377352592.1">
    <property type="nucleotide sequence ID" value="NZ_JBHTLQ010000006.1"/>
</dbReference>
<dbReference type="Pfam" id="PF14354">
    <property type="entry name" value="Lar_restr_allev"/>
    <property type="match status" value="1"/>
</dbReference>
<reference evidence="2" key="1">
    <citation type="journal article" date="2019" name="Int. J. Syst. Evol. Microbiol.">
        <title>The Global Catalogue of Microorganisms (GCM) 10K type strain sequencing project: providing services to taxonomists for standard genome sequencing and annotation.</title>
        <authorList>
            <consortium name="The Broad Institute Genomics Platform"/>
            <consortium name="The Broad Institute Genome Sequencing Center for Infectious Disease"/>
            <person name="Wu L."/>
            <person name="Ma J."/>
        </authorList>
    </citation>
    <scope>NUCLEOTIDE SEQUENCE [LARGE SCALE GENOMIC DNA]</scope>
    <source>
        <strain evidence="2">CCUG 55074</strain>
    </source>
</reference>
<protein>
    <submittedName>
        <fullName evidence="1">Lar family restriction alleviation protein</fullName>
    </submittedName>
</protein>
<proteinExistence type="predicted"/>
<gene>
    <name evidence="1" type="ORF">ACFQ27_03790</name>
</gene>
<dbReference type="EMBL" id="JBHTLQ010000006">
    <property type="protein sequence ID" value="MFD1189690.1"/>
    <property type="molecule type" value="Genomic_DNA"/>
</dbReference>
<dbReference type="Proteomes" id="UP001597216">
    <property type="component" value="Unassembled WGS sequence"/>
</dbReference>
<evidence type="ECO:0000313" key="2">
    <source>
        <dbReference type="Proteomes" id="UP001597216"/>
    </source>
</evidence>
<keyword evidence="2" id="KW-1185">Reference proteome</keyword>
<name>A0ABW3SYJ4_9CAUL</name>